<protein>
    <recommendedName>
        <fullName evidence="3">Flagellar basal-body/hook protein C-terminal domain-containing protein</fullName>
    </recommendedName>
</protein>
<name>A0A6N4R6Q9_BLAVI</name>
<evidence type="ECO:0008006" key="3">
    <source>
        <dbReference type="Google" id="ProtNLM"/>
    </source>
</evidence>
<accession>A0A6N4R6Q9</accession>
<evidence type="ECO:0000313" key="1">
    <source>
        <dbReference type="EMBL" id="TKW61960.1"/>
    </source>
</evidence>
<dbReference type="AlphaFoldDB" id="A0A6N4R6Q9"/>
<dbReference type="Proteomes" id="UP000320948">
    <property type="component" value="Unassembled WGS sequence"/>
</dbReference>
<dbReference type="EMBL" id="VAFM01000001">
    <property type="protein sequence ID" value="TKW61960.1"/>
    <property type="molecule type" value="Genomic_DNA"/>
</dbReference>
<organism evidence="1 2">
    <name type="scientific">Blastochloris viridis</name>
    <name type="common">Rhodopseudomonas viridis</name>
    <dbReference type="NCBI Taxonomy" id="1079"/>
    <lineage>
        <taxon>Bacteria</taxon>
        <taxon>Pseudomonadati</taxon>
        <taxon>Pseudomonadota</taxon>
        <taxon>Alphaproteobacteria</taxon>
        <taxon>Hyphomicrobiales</taxon>
        <taxon>Blastochloridaceae</taxon>
        <taxon>Blastochloris</taxon>
    </lineage>
</organism>
<comment type="caution">
    <text evidence="1">The sequence shown here is derived from an EMBL/GenBank/DDBJ whole genome shotgun (WGS) entry which is preliminary data.</text>
</comment>
<gene>
    <name evidence="1" type="ORF">DI628_04885</name>
</gene>
<reference evidence="1 2" key="1">
    <citation type="journal article" date="2017" name="Nat. Commun.">
        <title>In situ click chemistry generation of cyclooxygenase-2 inhibitors.</title>
        <authorList>
            <person name="Bhardwaj A."/>
            <person name="Kaur J."/>
            <person name="Wuest M."/>
            <person name="Wuest F."/>
        </authorList>
    </citation>
    <scope>NUCLEOTIDE SEQUENCE [LARGE SCALE GENOMIC DNA]</scope>
    <source>
        <strain evidence="1">S2_018_000_R2_106</strain>
    </source>
</reference>
<evidence type="ECO:0000313" key="2">
    <source>
        <dbReference type="Proteomes" id="UP000320948"/>
    </source>
</evidence>
<sequence length="109" mass="11341">MTLEISAKMASITGLRKQEERVAKAAVDISNAFTSAQNAMAADSVAISDRAAVVPAVEDAVRGAVLSDGDVTQPIVDMLQAVSAYKANAAAFRVTSDLEQATLDMIGKK</sequence>
<proteinExistence type="predicted"/>